<dbReference type="Proteomes" id="UP000293360">
    <property type="component" value="Unassembled WGS sequence"/>
</dbReference>
<keyword evidence="1" id="KW-0863">Zinc-finger</keyword>
<feature type="region of interest" description="Disordered" evidence="3">
    <location>
        <begin position="270"/>
        <end position="368"/>
    </location>
</feature>
<feature type="compositionally biased region" description="Low complexity" evidence="3">
    <location>
        <begin position="359"/>
        <end position="368"/>
    </location>
</feature>
<evidence type="ECO:0000313" key="6">
    <source>
        <dbReference type="Proteomes" id="UP000293360"/>
    </source>
</evidence>
<feature type="compositionally biased region" description="Polar residues" evidence="3">
    <location>
        <begin position="378"/>
        <end position="387"/>
    </location>
</feature>
<accession>A0A4Q4TBS7</accession>
<evidence type="ECO:0000256" key="3">
    <source>
        <dbReference type="SAM" id="MobiDB-lite"/>
    </source>
</evidence>
<gene>
    <name evidence="5" type="ORF">DL764_005207</name>
</gene>
<name>A0A4Q4TBS7_9PEZI</name>
<evidence type="ECO:0000256" key="2">
    <source>
        <dbReference type="SAM" id="Coils"/>
    </source>
</evidence>
<reference evidence="5 6" key="1">
    <citation type="submission" date="2018-06" db="EMBL/GenBank/DDBJ databases">
        <title>Complete Genomes of Monosporascus.</title>
        <authorList>
            <person name="Robinson A.J."/>
            <person name="Natvig D.O."/>
        </authorList>
    </citation>
    <scope>NUCLEOTIDE SEQUENCE [LARGE SCALE GENOMIC DNA]</scope>
    <source>
        <strain evidence="5 6">CBS 110550</strain>
    </source>
</reference>
<dbReference type="PROSITE" id="PS50103">
    <property type="entry name" value="ZF_C3H1"/>
    <property type="match status" value="1"/>
</dbReference>
<feature type="region of interest" description="Disordered" evidence="3">
    <location>
        <begin position="373"/>
        <end position="392"/>
    </location>
</feature>
<dbReference type="AlphaFoldDB" id="A0A4Q4TBS7"/>
<dbReference type="Pfam" id="PF25543">
    <property type="entry name" value="zf-CCCH_tandem"/>
    <property type="match status" value="1"/>
</dbReference>
<dbReference type="Pfam" id="PF25540">
    <property type="entry name" value="DUF7923"/>
    <property type="match status" value="1"/>
</dbReference>
<dbReference type="InterPro" id="IPR000571">
    <property type="entry name" value="Znf_CCCH"/>
</dbReference>
<dbReference type="InterPro" id="IPR057683">
    <property type="entry name" value="DUF7923"/>
</dbReference>
<keyword evidence="1" id="KW-0479">Metal-binding</keyword>
<evidence type="ECO:0000256" key="1">
    <source>
        <dbReference type="PROSITE-ProRule" id="PRU00723"/>
    </source>
</evidence>
<dbReference type="EMBL" id="QJNU01000265">
    <property type="protein sequence ID" value="RYP03352.1"/>
    <property type="molecule type" value="Genomic_DNA"/>
</dbReference>
<proteinExistence type="predicted"/>
<dbReference type="PANTHER" id="PTHR37543:SF1">
    <property type="entry name" value="CCCH ZINC FINGER DNA BINDING PROTEIN (AFU_ORTHOLOGUE AFUA_5G12760)"/>
    <property type="match status" value="1"/>
</dbReference>
<keyword evidence="2" id="KW-0175">Coiled coil</keyword>
<keyword evidence="6" id="KW-1185">Reference proteome</keyword>
<feature type="zinc finger region" description="C3H1-type" evidence="1">
    <location>
        <begin position="432"/>
        <end position="460"/>
    </location>
</feature>
<evidence type="ECO:0000259" key="4">
    <source>
        <dbReference type="PROSITE" id="PS50103"/>
    </source>
</evidence>
<dbReference type="PANTHER" id="PTHR37543">
    <property type="entry name" value="CCCH ZINC FINGER DNA BINDING PROTEIN (AFU_ORTHOLOGUE AFUA_5G12760)"/>
    <property type="match status" value="1"/>
</dbReference>
<keyword evidence="1" id="KW-0862">Zinc</keyword>
<dbReference type="GO" id="GO:0008270">
    <property type="term" value="F:zinc ion binding"/>
    <property type="evidence" value="ECO:0007669"/>
    <property type="project" value="UniProtKB-KW"/>
</dbReference>
<feature type="compositionally biased region" description="Polar residues" evidence="3">
    <location>
        <begin position="313"/>
        <end position="328"/>
    </location>
</feature>
<sequence length="539" mass="60148">MLNGQGHSDSLSTDAVNRLNHYMQVDNERQAFIHSILKRIDADAKRIAELELDLEDQKRSRALYQSKASLLEKDVQTLDQKVNKDPFVVVLIDGDGAKFADEFLRDPIEGAERAAQKLKQAVRDNLKGTGFGHDDVSIVVRVYANLNDLSKSLRLSRVISSDDEMRLFAERFTNSRADFDFVNVGKGKENADSKIRRLLSHYHKNIQCKKIFLAGCCHDNGYLHDLRDYKGLPDDRVVLLETTPAEPGFRSLGFSIIRFDDVFRSDPLNNETKHSILPPPGLQSMPIRVQSPPGINSEPFPRPGPIARPTLPVSKTSSAVSPGGQQEQRPPANHTTVSTPSPVLSTATTDSKPPVRPQTTSVISSGNGGISVNYATAGGSNDHQNVTVKAPKPKKQPKVIYYNIDGYRIDPPTQHPPRTPAQATYQAKFQSIKPSVFCNDFYLKGRCKWGVNCDKTHDAELTAPELAIHRYKARTSICPAGPYCVDYDCYLSHHCIRDPCTRDDCQFLDTKKWGDLHLTKSQLQPVTKWTEGVDIPEHI</sequence>
<dbReference type="STRING" id="155417.A0A4Q4TBS7"/>
<protein>
    <recommendedName>
        <fullName evidence="4">C3H1-type domain-containing protein</fullName>
    </recommendedName>
</protein>
<feature type="coiled-coil region" evidence="2">
    <location>
        <begin position="40"/>
        <end position="67"/>
    </location>
</feature>
<organism evidence="5 6">
    <name type="scientific">Monosporascus ibericus</name>
    <dbReference type="NCBI Taxonomy" id="155417"/>
    <lineage>
        <taxon>Eukaryota</taxon>
        <taxon>Fungi</taxon>
        <taxon>Dikarya</taxon>
        <taxon>Ascomycota</taxon>
        <taxon>Pezizomycotina</taxon>
        <taxon>Sordariomycetes</taxon>
        <taxon>Xylariomycetidae</taxon>
        <taxon>Xylariales</taxon>
        <taxon>Xylariales incertae sedis</taxon>
        <taxon>Monosporascus</taxon>
    </lineage>
</organism>
<comment type="caution">
    <text evidence="5">The sequence shown here is derived from an EMBL/GenBank/DDBJ whole genome shotgun (WGS) entry which is preliminary data.</text>
</comment>
<evidence type="ECO:0000313" key="5">
    <source>
        <dbReference type="EMBL" id="RYP03352.1"/>
    </source>
</evidence>
<feature type="compositionally biased region" description="Low complexity" evidence="3">
    <location>
        <begin position="335"/>
        <end position="349"/>
    </location>
</feature>
<dbReference type="OrthoDB" id="2270193at2759"/>
<feature type="domain" description="C3H1-type" evidence="4">
    <location>
        <begin position="432"/>
        <end position="460"/>
    </location>
</feature>
<dbReference type="InterPro" id="IPR057654">
    <property type="entry name" value="Znf-CCCH_tandem"/>
</dbReference>